<evidence type="ECO:0000256" key="3">
    <source>
        <dbReference type="RuleBase" id="RU000363"/>
    </source>
</evidence>
<dbReference type="Gene3D" id="3.40.50.720">
    <property type="entry name" value="NAD(P)-binding Rossmann-like Domain"/>
    <property type="match status" value="1"/>
</dbReference>
<dbReference type="EC" id="1.-.-.-" evidence="4"/>
<dbReference type="InterPro" id="IPR020904">
    <property type="entry name" value="Sc_DH/Rdtase_CS"/>
</dbReference>
<evidence type="ECO:0000313" key="4">
    <source>
        <dbReference type="EMBL" id="MDQ0416583.1"/>
    </source>
</evidence>
<keyword evidence="5" id="KW-1185">Reference proteome</keyword>
<dbReference type="Pfam" id="PF00106">
    <property type="entry name" value="adh_short"/>
    <property type="match status" value="1"/>
</dbReference>
<proteinExistence type="inferred from homology"/>
<dbReference type="AlphaFoldDB" id="A0AAJ1TD23"/>
<dbReference type="SUPFAM" id="SSF51735">
    <property type="entry name" value="NAD(P)-binding Rossmann-fold domains"/>
    <property type="match status" value="1"/>
</dbReference>
<dbReference type="InterPro" id="IPR036291">
    <property type="entry name" value="NAD(P)-bd_dom_sf"/>
</dbReference>
<gene>
    <name evidence="4" type="ORF">J2Z48_000750</name>
</gene>
<organism evidence="4 5">
    <name type="scientific">Croceifilum oryzae</name>
    <dbReference type="NCBI Taxonomy" id="1553429"/>
    <lineage>
        <taxon>Bacteria</taxon>
        <taxon>Bacillati</taxon>
        <taxon>Bacillota</taxon>
        <taxon>Bacilli</taxon>
        <taxon>Bacillales</taxon>
        <taxon>Thermoactinomycetaceae</taxon>
        <taxon>Croceifilum</taxon>
    </lineage>
</organism>
<dbReference type="EMBL" id="JAUSUV010000003">
    <property type="protein sequence ID" value="MDQ0416583.1"/>
    <property type="molecule type" value="Genomic_DNA"/>
</dbReference>
<dbReference type="RefSeq" id="WP_307251187.1">
    <property type="nucleotide sequence ID" value="NZ_JAUSUV010000003.1"/>
</dbReference>
<reference evidence="4 5" key="1">
    <citation type="submission" date="2023-07" db="EMBL/GenBank/DDBJ databases">
        <title>Genomic Encyclopedia of Type Strains, Phase IV (KMG-IV): sequencing the most valuable type-strain genomes for metagenomic binning, comparative biology and taxonomic classification.</title>
        <authorList>
            <person name="Goeker M."/>
        </authorList>
    </citation>
    <scope>NUCLEOTIDE SEQUENCE [LARGE SCALE GENOMIC DNA]</scope>
    <source>
        <strain evidence="4 5">DSM 46876</strain>
    </source>
</reference>
<sequence>MKMTGNTILITGGGSGIGLAFAERFIKMGNRVLICGRREGALQKAKEQFPSLITYTCDLTIESERIALFDWVITNHPEVNVLVNNAGILQRFNVLTADARDNWSHYNQEITANLDAPIHLTMLLAPFFAKKEEATIINVSSGLAFTPLAVTPIYSATKAAIHSFTMSLRRQLSDTSVEVIEVVPPAVATDLGGEWLRTHVEPLHDFADGIFKGLEAGEAEIGYSTSAERLCMSRDQLDGYAEKMYHAMKDSIASL</sequence>
<protein>
    <submittedName>
        <fullName evidence="4">Oxidoreductase</fullName>
        <ecNumber evidence="4">1.-.-.-</ecNumber>
    </submittedName>
</protein>
<comment type="similarity">
    <text evidence="1 3">Belongs to the short-chain dehydrogenases/reductases (SDR) family.</text>
</comment>
<evidence type="ECO:0000256" key="2">
    <source>
        <dbReference type="ARBA" id="ARBA00023002"/>
    </source>
</evidence>
<dbReference type="PANTHER" id="PTHR44196">
    <property type="entry name" value="DEHYDROGENASE/REDUCTASE SDR FAMILY MEMBER 7B"/>
    <property type="match status" value="1"/>
</dbReference>
<evidence type="ECO:0000256" key="1">
    <source>
        <dbReference type="ARBA" id="ARBA00006484"/>
    </source>
</evidence>
<comment type="caution">
    <text evidence="4">The sequence shown here is derived from an EMBL/GenBank/DDBJ whole genome shotgun (WGS) entry which is preliminary data.</text>
</comment>
<dbReference type="PROSITE" id="PS00061">
    <property type="entry name" value="ADH_SHORT"/>
    <property type="match status" value="1"/>
</dbReference>
<dbReference type="GO" id="GO:0016491">
    <property type="term" value="F:oxidoreductase activity"/>
    <property type="evidence" value="ECO:0007669"/>
    <property type="project" value="UniProtKB-KW"/>
</dbReference>
<dbReference type="PANTHER" id="PTHR44196:SF1">
    <property type="entry name" value="DEHYDROGENASE_REDUCTASE SDR FAMILY MEMBER 7B"/>
    <property type="match status" value="1"/>
</dbReference>
<dbReference type="InterPro" id="IPR002347">
    <property type="entry name" value="SDR_fam"/>
</dbReference>
<dbReference type="PRINTS" id="PR00081">
    <property type="entry name" value="GDHRDH"/>
</dbReference>
<evidence type="ECO:0000313" key="5">
    <source>
        <dbReference type="Proteomes" id="UP001238450"/>
    </source>
</evidence>
<dbReference type="PRINTS" id="PR00080">
    <property type="entry name" value="SDRFAMILY"/>
</dbReference>
<dbReference type="Proteomes" id="UP001238450">
    <property type="component" value="Unassembled WGS sequence"/>
</dbReference>
<dbReference type="GO" id="GO:0016020">
    <property type="term" value="C:membrane"/>
    <property type="evidence" value="ECO:0007669"/>
    <property type="project" value="TreeGrafter"/>
</dbReference>
<keyword evidence="2 4" id="KW-0560">Oxidoreductase</keyword>
<accession>A0AAJ1TD23</accession>
<name>A0AAJ1TD23_9BACL</name>